<accession>A0A9D2DEH2</accession>
<dbReference type="PROSITE" id="PS51733">
    <property type="entry name" value="BPL_LPL_CATALYTIC"/>
    <property type="match status" value="1"/>
</dbReference>
<evidence type="ECO:0000256" key="8">
    <source>
        <dbReference type="PIRSR" id="PIRSR016262-1"/>
    </source>
</evidence>
<comment type="subcellular location">
    <subcellularLocation>
        <location evidence="6">Cytoplasm</location>
    </subcellularLocation>
</comment>
<dbReference type="EC" id="2.3.1.181" evidence="6 7"/>
<evidence type="ECO:0000313" key="13">
    <source>
        <dbReference type="Proteomes" id="UP000824014"/>
    </source>
</evidence>
<sequence>METPKETVLCRDLGVIDYAECWALQQRLFDGLLEAKARHDGQAAQYLLLCEHPAVYTLGKSGHAENMLVTEDFLKAQGASFYHIDRGGDITFHGPGQLVGYPILDLEKEGIGLREYIHSIEESIIRTVADYGIRAGRVAGAAGVWITEGPLRKIAAIGVRSSRYITMHGFALNVNTDLKWFGYINPCGFTDRGVASIAGETGRPTDMAEVKSRFVKHFEEIMNIEIKIEKDYAYRKTLGTQAPG</sequence>
<gene>
    <name evidence="6 12" type="primary">lipB</name>
    <name evidence="12" type="ORF">H9816_06520</name>
</gene>
<dbReference type="PROSITE" id="PS01313">
    <property type="entry name" value="LIPB"/>
    <property type="match status" value="1"/>
</dbReference>
<dbReference type="Gene3D" id="3.30.930.10">
    <property type="entry name" value="Bira Bifunctional Protein, Domain 2"/>
    <property type="match status" value="1"/>
</dbReference>
<dbReference type="NCBIfam" id="NF010925">
    <property type="entry name" value="PRK14345.1"/>
    <property type="match status" value="1"/>
</dbReference>
<feature type="domain" description="BPL/LPL catalytic" evidence="11">
    <location>
        <begin position="41"/>
        <end position="226"/>
    </location>
</feature>
<dbReference type="CDD" id="cd16444">
    <property type="entry name" value="LipB"/>
    <property type="match status" value="1"/>
</dbReference>
<protein>
    <recommendedName>
        <fullName evidence="6 7">Octanoyltransferase</fullName>
        <ecNumber evidence="6 7">2.3.1.181</ecNumber>
    </recommendedName>
    <alternativeName>
        <fullName evidence="6">Lipoate-protein ligase B</fullName>
    </alternativeName>
    <alternativeName>
        <fullName evidence="6">Lipoyl/octanoyl transferase</fullName>
    </alternativeName>
    <alternativeName>
        <fullName evidence="6">Octanoyl-[acyl-carrier-protein]-protein N-octanoyltransferase</fullName>
    </alternativeName>
</protein>
<dbReference type="InterPro" id="IPR004143">
    <property type="entry name" value="BPL_LPL_catalytic"/>
</dbReference>
<dbReference type="Pfam" id="PF21948">
    <property type="entry name" value="LplA-B_cat"/>
    <property type="match status" value="1"/>
</dbReference>
<evidence type="ECO:0000256" key="3">
    <source>
        <dbReference type="ARBA" id="ARBA00022679"/>
    </source>
</evidence>
<comment type="miscellaneous">
    <text evidence="6">In the reaction, the free carboxyl group of octanoic acid is attached via an amide linkage to the epsilon-amino group of a specific lysine residue of lipoyl domains of lipoate-dependent enzymes.</text>
</comment>
<dbReference type="PANTHER" id="PTHR10993">
    <property type="entry name" value="OCTANOYLTRANSFERASE"/>
    <property type="match status" value="1"/>
</dbReference>
<evidence type="ECO:0000313" key="12">
    <source>
        <dbReference type="EMBL" id="HIZ15547.1"/>
    </source>
</evidence>
<keyword evidence="4 6" id="KW-0012">Acyltransferase</keyword>
<keyword evidence="2 6" id="KW-0963">Cytoplasm</keyword>
<dbReference type="GO" id="GO:0005737">
    <property type="term" value="C:cytoplasm"/>
    <property type="evidence" value="ECO:0007669"/>
    <property type="project" value="UniProtKB-SubCell"/>
</dbReference>
<keyword evidence="3 6" id="KW-0808">Transferase</keyword>
<dbReference type="GO" id="GO:0033819">
    <property type="term" value="F:lipoyl(octanoyl) transferase activity"/>
    <property type="evidence" value="ECO:0007669"/>
    <property type="project" value="UniProtKB-EC"/>
</dbReference>
<comment type="caution">
    <text evidence="12">The sequence shown here is derived from an EMBL/GenBank/DDBJ whole genome shotgun (WGS) entry which is preliminary data.</text>
</comment>
<reference evidence="12" key="1">
    <citation type="journal article" date="2021" name="PeerJ">
        <title>Extensive microbial diversity within the chicken gut microbiome revealed by metagenomics and culture.</title>
        <authorList>
            <person name="Gilroy R."/>
            <person name="Ravi A."/>
            <person name="Getino M."/>
            <person name="Pursley I."/>
            <person name="Horton D.L."/>
            <person name="Alikhan N.F."/>
            <person name="Baker D."/>
            <person name="Gharbi K."/>
            <person name="Hall N."/>
            <person name="Watson M."/>
            <person name="Adriaenssens E.M."/>
            <person name="Foster-Nyarko E."/>
            <person name="Jarju S."/>
            <person name="Secka A."/>
            <person name="Antonio M."/>
            <person name="Oren A."/>
            <person name="Chaudhuri R.R."/>
            <person name="La Ragione R."/>
            <person name="Hildebrand F."/>
            <person name="Pallen M.J."/>
        </authorList>
    </citation>
    <scope>NUCLEOTIDE SEQUENCE</scope>
    <source>
        <strain evidence="12">ChiHjej11B10-19426</strain>
    </source>
</reference>
<dbReference type="InterPro" id="IPR000544">
    <property type="entry name" value="Octanoyltransferase"/>
</dbReference>
<reference evidence="12" key="2">
    <citation type="submission" date="2021-04" db="EMBL/GenBank/DDBJ databases">
        <authorList>
            <person name="Gilroy R."/>
        </authorList>
    </citation>
    <scope>NUCLEOTIDE SEQUENCE</scope>
    <source>
        <strain evidence="12">ChiHjej11B10-19426</strain>
    </source>
</reference>
<evidence type="ECO:0000259" key="11">
    <source>
        <dbReference type="PROSITE" id="PS51733"/>
    </source>
</evidence>
<comment type="function">
    <text evidence="5 6 7">Catalyzes the transfer of endogenously produced octanoic acid from octanoyl-acyl-carrier-protein onto the lipoyl domains of lipoate-dependent enzymes. Lipoyl-ACP can also act as a substrate although octanoyl-ACP is likely to be the physiological substrate.</text>
</comment>
<dbReference type="FunFam" id="3.30.930.10:FF:000035">
    <property type="entry name" value="Putative lipoyltransferase 2, mitochondrial"/>
    <property type="match status" value="1"/>
</dbReference>
<feature type="active site" description="Acyl-thioester intermediate" evidence="6 8">
    <location>
        <position position="187"/>
    </location>
</feature>
<evidence type="ECO:0000256" key="2">
    <source>
        <dbReference type="ARBA" id="ARBA00022490"/>
    </source>
</evidence>
<dbReference type="PIRSF" id="PIRSF016262">
    <property type="entry name" value="LPLase"/>
    <property type="match status" value="1"/>
</dbReference>
<evidence type="ECO:0000256" key="6">
    <source>
        <dbReference type="HAMAP-Rule" id="MF_00013"/>
    </source>
</evidence>
<feature type="binding site" evidence="6 9">
    <location>
        <begin position="86"/>
        <end position="93"/>
    </location>
    <ligand>
        <name>substrate</name>
    </ligand>
</feature>
<feature type="binding site" evidence="6 9">
    <location>
        <begin position="169"/>
        <end position="171"/>
    </location>
    <ligand>
        <name>substrate</name>
    </ligand>
</feature>
<name>A0A9D2DEH2_9BACT</name>
<dbReference type="InterPro" id="IPR045864">
    <property type="entry name" value="aa-tRNA-synth_II/BPL/LPL"/>
</dbReference>
<feature type="binding site" evidence="6 9">
    <location>
        <begin position="156"/>
        <end position="158"/>
    </location>
    <ligand>
        <name>substrate</name>
    </ligand>
</feature>
<comment type="pathway">
    <text evidence="1 6 7">Protein modification; protein lipoylation via endogenous pathway; protein N(6)-(lipoyl)lysine from octanoyl-[acyl-carrier-protein]: step 1/2.</text>
</comment>
<proteinExistence type="inferred from homology"/>
<comment type="similarity">
    <text evidence="6 7">Belongs to the LipB family.</text>
</comment>
<evidence type="ECO:0000256" key="7">
    <source>
        <dbReference type="PIRNR" id="PIRNR016262"/>
    </source>
</evidence>
<dbReference type="GO" id="GO:0009249">
    <property type="term" value="P:protein lipoylation"/>
    <property type="evidence" value="ECO:0007669"/>
    <property type="project" value="InterPro"/>
</dbReference>
<dbReference type="NCBIfam" id="TIGR00214">
    <property type="entry name" value="lipB"/>
    <property type="match status" value="1"/>
</dbReference>
<dbReference type="EMBL" id="DXCC01000021">
    <property type="protein sequence ID" value="HIZ15547.1"/>
    <property type="molecule type" value="Genomic_DNA"/>
</dbReference>
<dbReference type="SUPFAM" id="SSF55681">
    <property type="entry name" value="Class II aaRS and biotin synthetases"/>
    <property type="match status" value="1"/>
</dbReference>
<evidence type="ECO:0000256" key="10">
    <source>
        <dbReference type="PIRSR" id="PIRSR016262-3"/>
    </source>
</evidence>
<dbReference type="AlphaFoldDB" id="A0A9D2DEH2"/>
<organism evidence="12 13">
    <name type="scientific">Candidatus Tidjanibacter faecipullorum</name>
    <dbReference type="NCBI Taxonomy" id="2838766"/>
    <lineage>
        <taxon>Bacteria</taxon>
        <taxon>Pseudomonadati</taxon>
        <taxon>Bacteroidota</taxon>
        <taxon>Bacteroidia</taxon>
        <taxon>Bacteroidales</taxon>
        <taxon>Rikenellaceae</taxon>
        <taxon>Tidjanibacter</taxon>
    </lineage>
</organism>
<feature type="site" description="Lowers pKa of active site Cys" evidence="6 10">
    <location>
        <position position="153"/>
    </location>
</feature>
<evidence type="ECO:0000256" key="9">
    <source>
        <dbReference type="PIRSR" id="PIRSR016262-2"/>
    </source>
</evidence>
<evidence type="ECO:0000256" key="4">
    <source>
        <dbReference type="ARBA" id="ARBA00023315"/>
    </source>
</evidence>
<dbReference type="Proteomes" id="UP000824014">
    <property type="component" value="Unassembled WGS sequence"/>
</dbReference>
<dbReference type="PANTHER" id="PTHR10993:SF12">
    <property type="entry name" value="OCTANOYLTRANSFERASE"/>
    <property type="match status" value="1"/>
</dbReference>
<evidence type="ECO:0000256" key="1">
    <source>
        <dbReference type="ARBA" id="ARBA00004821"/>
    </source>
</evidence>
<comment type="catalytic activity">
    <reaction evidence="6 7">
        <text>octanoyl-[ACP] + L-lysyl-[protein] = N(6)-octanoyl-L-lysyl-[protein] + holo-[ACP] + H(+)</text>
        <dbReference type="Rhea" id="RHEA:17665"/>
        <dbReference type="Rhea" id="RHEA-COMP:9636"/>
        <dbReference type="Rhea" id="RHEA-COMP:9685"/>
        <dbReference type="Rhea" id="RHEA-COMP:9752"/>
        <dbReference type="Rhea" id="RHEA-COMP:9928"/>
        <dbReference type="ChEBI" id="CHEBI:15378"/>
        <dbReference type="ChEBI" id="CHEBI:29969"/>
        <dbReference type="ChEBI" id="CHEBI:64479"/>
        <dbReference type="ChEBI" id="CHEBI:78463"/>
        <dbReference type="ChEBI" id="CHEBI:78809"/>
        <dbReference type="EC" id="2.3.1.181"/>
    </reaction>
</comment>
<dbReference type="HAMAP" id="MF_00013">
    <property type="entry name" value="LipB"/>
    <property type="match status" value="1"/>
</dbReference>
<evidence type="ECO:0000256" key="5">
    <source>
        <dbReference type="ARBA" id="ARBA00024732"/>
    </source>
</evidence>
<dbReference type="InterPro" id="IPR020605">
    <property type="entry name" value="Octanoyltransferase_CS"/>
</dbReference>